<dbReference type="EMBL" id="CCBQ010000047">
    <property type="protein sequence ID" value="CDO96115.1"/>
    <property type="molecule type" value="Genomic_DNA"/>
</dbReference>
<keyword evidence="12" id="KW-1185">Reference proteome</keyword>
<evidence type="ECO:0000256" key="7">
    <source>
        <dbReference type="ARBA" id="ARBA00023054"/>
    </source>
</evidence>
<accession>A0A0A8LD26</accession>
<evidence type="ECO:0000256" key="6">
    <source>
        <dbReference type="ARBA" id="ARBA00022989"/>
    </source>
</evidence>
<feature type="chain" id="PRO_5002039425" evidence="10">
    <location>
        <begin position="20"/>
        <end position="213"/>
    </location>
</feature>
<dbReference type="Proteomes" id="UP000031516">
    <property type="component" value="Unassembled WGS sequence"/>
</dbReference>
<comment type="subcellular location">
    <subcellularLocation>
        <location evidence="1">Endoplasmic reticulum membrane</location>
        <topology evidence="1">Multi-pass membrane protein</topology>
    </subcellularLocation>
</comment>
<protein>
    <submittedName>
        <fullName evidence="11">WGS project CCBQ000000000 data, contig 00058</fullName>
    </submittedName>
</protein>
<dbReference type="Pfam" id="PF04420">
    <property type="entry name" value="CHD5"/>
    <property type="match status" value="1"/>
</dbReference>
<evidence type="ECO:0000313" key="12">
    <source>
        <dbReference type="Proteomes" id="UP000031516"/>
    </source>
</evidence>
<dbReference type="GO" id="GO:0005789">
    <property type="term" value="C:endoplasmic reticulum membrane"/>
    <property type="evidence" value="ECO:0007669"/>
    <property type="project" value="UniProtKB-SubCell"/>
</dbReference>
<comment type="caution">
    <text evidence="11">The sequence shown here is derived from an EMBL/GenBank/DDBJ whole genome shotgun (WGS) entry which is preliminary data.</text>
</comment>
<keyword evidence="4" id="KW-0812">Transmembrane</keyword>
<organism evidence="11 12">
    <name type="scientific">Kluyveromyces dobzhanskii CBS 2104</name>
    <dbReference type="NCBI Taxonomy" id="1427455"/>
    <lineage>
        <taxon>Eukaryota</taxon>
        <taxon>Fungi</taxon>
        <taxon>Dikarya</taxon>
        <taxon>Ascomycota</taxon>
        <taxon>Saccharomycotina</taxon>
        <taxon>Saccharomycetes</taxon>
        <taxon>Saccharomycetales</taxon>
        <taxon>Saccharomycetaceae</taxon>
        <taxon>Kluyveromyces</taxon>
    </lineage>
</organism>
<evidence type="ECO:0000256" key="8">
    <source>
        <dbReference type="ARBA" id="ARBA00023136"/>
    </source>
</evidence>
<dbReference type="PANTHER" id="PTHR42650">
    <property type="entry name" value="TAIL-ANCHORED PROTEIN INSERTION RECEPTOR WRB"/>
    <property type="match status" value="1"/>
</dbReference>
<reference evidence="11 12" key="1">
    <citation type="submission" date="2014-03" db="EMBL/GenBank/DDBJ databases">
        <title>The genome of Kluyveromyces dobzhanskii.</title>
        <authorList>
            <person name="Nystedt B."/>
            <person name="Astrom S."/>
        </authorList>
    </citation>
    <scope>NUCLEOTIDE SEQUENCE [LARGE SCALE GENOMIC DNA]</scope>
    <source>
        <strain evidence="11 12">CBS 2104</strain>
    </source>
</reference>
<evidence type="ECO:0000256" key="1">
    <source>
        <dbReference type="ARBA" id="ARBA00004477"/>
    </source>
</evidence>
<evidence type="ECO:0000256" key="10">
    <source>
        <dbReference type="SAM" id="SignalP"/>
    </source>
</evidence>
<feature type="signal peptide" evidence="10">
    <location>
        <begin position="1"/>
        <end position="19"/>
    </location>
</feature>
<dbReference type="OrthoDB" id="69461at2759"/>
<keyword evidence="5" id="KW-0256">Endoplasmic reticulum</keyword>
<dbReference type="PANTHER" id="PTHR42650:SF1">
    <property type="entry name" value="GUIDED ENTRY OF TAIL-ANCHORED PROTEINS FACTOR 1"/>
    <property type="match status" value="1"/>
</dbReference>
<dbReference type="GO" id="GO:0043529">
    <property type="term" value="C:GET complex"/>
    <property type="evidence" value="ECO:0007669"/>
    <property type="project" value="TreeGrafter"/>
</dbReference>
<name>A0A0A8LD26_9SACH</name>
<dbReference type="Gene3D" id="1.10.287.660">
    <property type="entry name" value="Helix hairpin bin"/>
    <property type="match status" value="1"/>
</dbReference>
<comment type="similarity">
    <text evidence="2">Belongs to the WRB/GET1 family.</text>
</comment>
<sequence>MNSWLSLILAFLVLEKVWPLIESMIQRLTQASSSKMKELMHQKRAIQEQQKQISAQDEYVKWTKNNRTLEKINKQIEDEKKQLVAKVDRTKASLKKVKLALITVPFTILKIYKRQLPIYELPKGIFPNYLQGLFQHGWLYLALGPLNIKKVSDGAHVTVSLAIWLFAVTKVVSTLEGIWQSLTAPSIAAPAVTTDPIEELNEHVIDPVDQPVD</sequence>
<evidence type="ECO:0000256" key="3">
    <source>
        <dbReference type="ARBA" id="ARBA00022448"/>
    </source>
</evidence>
<keyword evidence="7 9" id="KW-0175">Coiled coil</keyword>
<keyword evidence="8" id="KW-0472">Membrane</keyword>
<evidence type="ECO:0000256" key="9">
    <source>
        <dbReference type="SAM" id="Coils"/>
    </source>
</evidence>
<proteinExistence type="inferred from homology"/>
<dbReference type="InterPro" id="IPR029012">
    <property type="entry name" value="Helix_hairpin_bin_sf"/>
</dbReference>
<dbReference type="AlphaFoldDB" id="A0A0A8LD26"/>
<evidence type="ECO:0000313" key="11">
    <source>
        <dbReference type="EMBL" id="CDO96115.1"/>
    </source>
</evidence>
<dbReference type="InterPro" id="IPR028945">
    <property type="entry name" value="Get1"/>
</dbReference>
<evidence type="ECO:0000256" key="4">
    <source>
        <dbReference type="ARBA" id="ARBA00022692"/>
    </source>
</evidence>
<keyword evidence="6" id="KW-1133">Transmembrane helix</keyword>
<dbReference type="GO" id="GO:0043495">
    <property type="term" value="F:protein-membrane adaptor activity"/>
    <property type="evidence" value="ECO:0007669"/>
    <property type="project" value="TreeGrafter"/>
</dbReference>
<dbReference type="GO" id="GO:0071816">
    <property type="term" value="P:tail-anchored membrane protein insertion into ER membrane"/>
    <property type="evidence" value="ECO:0007669"/>
    <property type="project" value="InterPro"/>
</dbReference>
<feature type="coiled-coil region" evidence="9">
    <location>
        <begin position="36"/>
        <end position="93"/>
    </location>
</feature>
<keyword evidence="10" id="KW-0732">Signal</keyword>
<evidence type="ECO:0000256" key="5">
    <source>
        <dbReference type="ARBA" id="ARBA00022824"/>
    </source>
</evidence>
<gene>
    <name evidence="11" type="ORF">KLDO_g4333</name>
</gene>
<keyword evidence="3" id="KW-0813">Transport</keyword>
<evidence type="ECO:0000256" key="2">
    <source>
        <dbReference type="ARBA" id="ARBA00010799"/>
    </source>
</evidence>